<feature type="domain" description="N-acetyltransferase" evidence="1">
    <location>
        <begin position="6"/>
        <end position="92"/>
    </location>
</feature>
<dbReference type="InterPro" id="IPR031165">
    <property type="entry name" value="GNAT_YJDJ"/>
</dbReference>
<name>A0ABN2VYR6_9ACTN</name>
<dbReference type="Proteomes" id="UP001501480">
    <property type="component" value="Unassembled WGS sequence"/>
</dbReference>
<dbReference type="Pfam" id="PF14542">
    <property type="entry name" value="Acetyltransf_CG"/>
    <property type="match status" value="1"/>
</dbReference>
<dbReference type="InterPro" id="IPR045057">
    <property type="entry name" value="Gcn5-rel_NAT"/>
</dbReference>
<accession>A0ABN2VYR6</accession>
<dbReference type="PANTHER" id="PTHR31435:SF10">
    <property type="entry name" value="BSR4717 PROTEIN"/>
    <property type="match status" value="1"/>
</dbReference>
<dbReference type="PROSITE" id="PS51729">
    <property type="entry name" value="GNAT_YJDJ"/>
    <property type="match status" value="1"/>
</dbReference>
<dbReference type="SUPFAM" id="SSF55729">
    <property type="entry name" value="Acyl-CoA N-acyltransferases (Nat)"/>
    <property type="match status" value="1"/>
</dbReference>
<reference evidence="2 3" key="1">
    <citation type="journal article" date="2019" name="Int. J. Syst. Evol. Microbiol.">
        <title>The Global Catalogue of Microorganisms (GCM) 10K type strain sequencing project: providing services to taxonomists for standard genome sequencing and annotation.</title>
        <authorList>
            <consortium name="The Broad Institute Genomics Platform"/>
            <consortium name="The Broad Institute Genome Sequencing Center for Infectious Disease"/>
            <person name="Wu L."/>
            <person name="Ma J."/>
        </authorList>
    </citation>
    <scope>NUCLEOTIDE SEQUENCE [LARGE SCALE GENOMIC DNA]</scope>
    <source>
        <strain evidence="2 3">JCM 15749</strain>
    </source>
</reference>
<dbReference type="Gene3D" id="3.40.630.30">
    <property type="match status" value="1"/>
</dbReference>
<evidence type="ECO:0000313" key="3">
    <source>
        <dbReference type="Proteomes" id="UP001501480"/>
    </source>
</evidence>
<comment type="caution">
    <text evidence="2">The sequence shown here is derived from an EMBL/GenBank/DDBJ whole genome shotgun (WGS) entry which is preliminary data.</text>
</comment>
<evidence type="ECO:0000313" key="2">
    <source>
        <dbReference type="EMBL" id="GAA2076794.1"/>
    </source>
</evidence>
<dbReference type="EMBL" id="BAAAPY010000004">
    <property type="protein sequence ID" value="GAA2076794.1"/>
    <property type="molecule type" value="Genomic_DNA"/>
</dbReference>
<organism evidence="2 3">
    <name type="scientific">Aeromicrobium halocynthiae</name>
    <dbReference type="NCBI Taxonomy" id="560557"/>
    <lineage>
        <taxon>Bacteria</taxon>
        <taxon>Bacillati</taxon>
        <taxon>Actinomycetota</taxon>
        <taxon>Actinomycetes</taxon>
        <taxon>Propionibacteriales</taxon>
        <taxon>Nocardioidaceae</taxon>
        <taxon>Aeromicrobium</taxon>
    </lineage>
</organism>
<dbReference type="CDD" id="cd04301">
    <property type="entry name" value="NAT_SF"/>
    <property type="match status" value="1"/>
</dbReference>
<gene>
    <name evidence="2" type="ORF">GCM10009821_15320</name>
</gene>
<dbReference type="InterPro" id="IPR016181">
    <property type="entry name" value="Acyl_CoA_acyltransferase"/>
</dbReference>
<evidence type="ECO:0000259" key="1">
    <source>
        <dbReference type="PROSITE" id="PS51729"/>
    </source>
</evidence>
<dbReference type="PANTHER" id="PTHR31435">
    <property type="entry name" value="PROTEIN NATD1"/>
    <property type="match status" value="1"/>
</dbReference>
<dbReference type="RefSeq" id="WP_344326585.1">
    <property type="nucleotide sequence ID" value="NZ_BAAAPY010000004.1"/>
</dbReference>
<keyword evidence="3" id="KW-1185">Reference proteome</keyword>
<sequence>MTHDIQDVPEASRFEIRLDGELAGWVDYREHDGEYALPHTRVLPQFGGRGVGSELVVAALRSIGERGGTVLPYCPFVPKVMRDHPELIDLVPADRRGEFGL</sequence>
<protein>
    <submittedName>
        <fullName evidence="2">GNAT family N-acetyltransferase</fullName>
    </submittedName>
</protein>
<proteinExistence type="predicted"/>